<dbReference type="AlphaFoldDB" id="A0A7S9S949"/>
<feature type="chain" id="PRO_5032481491" evidence="1">
    <location>
        <begin position="21"/>
        <end position="219"/>
    </location>
</feature>
<protein>
    <submittedName>
        <fullName evidence="2">tRNA 2-selenouridine synthase</fullName>
    </submittedName>
</protein>
<proteinExistence type="predicted"/>
<organism evidence="2 3">
    <name type="scientific">Campylobacter concisus</name>
    <dbReference type="NCBI Taxonomy" id="199"/>
    <lineage>
        <taxon>Bacteria</taxon>
        <taxon>Pseudomonadati</taxon>
        <taxon>Campylobacterota</taxon>
        <taxon>Epsilonproteobacteria</taxon>
        <taxon>Campylobacterales</taxon>
        <taxon>Campylobacteraceae</taxon>
        <taxon>Campylobacter</taxon>
    </lineage>
</organism>
<accession>A0A7S9S949</accession>
<evidence type="ECO:0000256" key="1">
    <source>
        <dbReference type="SAM" id="SignalP"/>
    </source>
</evidence>
<keyword evidence="1" id="KW-0732">Signal</keyword>
<dbReference type="EMBL" id="CP049232">
    <property type="protein sequence ID" value="QPI05942.1"/>
    <property type="molecule type" value="Genomic_DNA"/>
</dbReference>
<dbReference type="PROSITE" id="PS51257">
    <property type="entry name" value="PROKAR_LIPOPROTEIN"/>
    <property type="match status" value="1"/>
</dbReference>
<evidence type="ECO:0000313" key="3">
    <source>
        <dbReference type="Proteomes" id="UP000594535"/>
    </source>
</evidence>
<dbReference type="Proteomes" id="UP000594535">
    <property type="component" value="Chromosome"/>
</dbReference>
<feature type="signal peptide" evidence="1">
    <location>
        <begin position="1"/>
        <end position="20"/>
    </location>
</feature>
<dbReference type="RefSeq" id="WP_021089499.1">
    <property type="nucleotide sequence ID" value="NZ_CP049232.1"/>
</dbReference>
<gene>
    <name evidence="2" type="ORF">G5B96_00785</name>
</gene>
<name>A0A7S9S949_9BACT</name>
<sequence>MKFVAIILILLTSIFLIACSANQASNNISNSELENLASKYGGVYVFNQKFVEEIEKREAERKELSKSLGDKIRSNPRKIKQGDKIIIVYNTDTTLIDKQLPRTLSNGKRYYTLWTTYENETGKKVKISKEFTDKIKNFIGLENYKNAGASIDMSYFYIDKDNIAIPIRLTLNFYNVSKSYGLYGDEGRGISFSKERLINIAGDNVFYFDSSKNTFVKEK</sequence>
<evidence type="ECO:0000313" key="2">
    <source>
        <dbReference type="EMBL" id="QPI05942.1"/>
    </source>
</evidence>
<reference evidence="2 3" key="1">
    <citation type="journal article" date="2020" name="Microb. Genom.">
        <title>Analysis of complete Campylobacter concisus genomes identifies genomospecies features, secretion systems and novel plasmids and their association with severe ulcerative colitis.</title>
        <authorList>
            <person name="Liu F."/>
            <person name="Chen S."/>
            <person name="Luu L.D.W."/>
            <person name="Lee S.A."/>
            <person name="Tay A.C.Y."/>
            <person name="Wu R."/>
            <person name="Riordan S.M."/>
            <person name="Lan R."/>
            <person name="Liu L."/>
            <person name="Zhang L."/>
        </authorList>
    </citation>
    <scope>NUCLEOTIDE SEQUENCE [LARGE SCALE GENOMIC DNA]</scope>
    <source>
        <strain evidence="2 3">H9O-S2</strain>
    </source>
</reference>